<dbReference type="PANTHER" id="PTHR47786">
    <property type="entry name" value="ALPHA-1,4-GLUCAN:MALTOSE-1-PHOSPHATE MALTOSYLTRANSFERASE"/>
    <property type="match status" value="1"/>
</dbReference>
<dbReference type="PANTHER" id="PTHR47786:SF2">
    <property type="entry name" value="GLYCOSYL HYDROLASE FAMILY 13 CATALYTIC DOMAIN-CONTAINING PROTEIN"/>
    <property type="match status" value="1"/>
</dbReference>
<sequence length="425" mass="49504">MSLHFPIVDWYRASNIYEINIRQYTPEGTFKAFQKHLPRLKDMGIEILWFMPITPISVTNRKGTLGSYYACSSYTQINPEFGNMDDFKDLVQNAHDLGFKVIIDWVANHTGVDHEWTETHPDYYLKDAQGNFVEINGWDDAIDLNYENPAMRKALIDAMIFWVKNVDIDGFRCDMAHLVPLDFWVEAREECDQVKKLFWLAECDSDNYLEVFDVNYAWGWMHATNDLAQNPTIGLHGIYPFLQADLIKLPNAFKLWFTSNHDENSWNGTEYDKYGKYALTWAVFSCLFPGMPLIYSGQEIPNQKKLAFFEKDTLEWLTNNLPALHTFYQTLLHFRKSNICFDTDATCTLISNEYSDRILAFILSKNGQAVIALFNFSNENIANYEISSEHLNKPFVSLFSGMEYVFQAKEQFALMPSEYLVYYSK</sequence>
<accession>A0A5P2FZV6</accession>
<evidence type="ECO:0000259" key="1">
    <source>
        <dbReference type="SMART" id="SM00642"/>
    </source>
</evidence>
<evidence type="ECO:0000313" key="2">
    <source>
        <dbReference type="EMBL" id="QES87399.1"/>
    </source>
</evidence>
<organism evidence="2 3">
    <name type="scientific">Rhizosphaericola mali</name>
    <dbReference type="NCBI Taxonomy" id="2545455"/>
    <lineage>
        <taxon>Bacteria</taxon>
        <taxon>Pseudomonadati</taxon>
        <taxon>Bacteroidota</taxon>
        <taxon>Chitinophagia</taxon>
        <taxon>Chitinophagales</taxon>
        <taxon>Chitinophagaceae</taxon>
        <taxon>Rhizosphaericola</taxon>
    </lineage>
</organism>
<dbReference type="KEGG" id="arac:E0W69_001555"/>
<dbReference type="Pfam" id="PF00128">
    <property type="entry name" value="Alpha-amylase"/>
    <property type="match status" value="2"/>
</dbReference>
<dbReference type="SMART" id="SM00642">
    <property type="entry name" value="Aamy"/>
    <property type="match status" value="1"/>
</dbReference>
<dbReference type="CDD" id="cd11313">
    <property type="entry name" value="AmyAc_arch_bac_AmyA"/>
    <property type="match status" value="1"/>
</dbReference>
<reference evidence="2 3" key="1">
    <citation type="submission" date="2019-09" db="EMBL/GenBank/DDBJ databases">
        <title>Complete genome sequence of Arachidicoccus sp. B3-10 isolated from apple orchard soil.</title>
        <authorList>
            <person name="Kim H.S."/>
            <person name="Han K.-I."/>
            <person name="Suh M.K."/>
            <person name="Lee K.C."/>
            <person name="Eom M.K."/>
            <person name="Kim J.-S."/>
            <person name="Kang S.W."/>
            <person name="Sin Y."/>
            <person name="Lee J.-S."/>
        </authorList>
    </citation>
    <scope>NUCLEOTIDE SEQUENCE [LARGE SCALE GENOMIC DNA]</scope>
    <source>
        <strain evidence="2 3">B3-10</strain>
    </source>
</reference>
<dbReference type="SUPFAM" id="SSF51445">
    <property type="entry name" value="(Trans)glycosidases"/>
    <property type="match status" value="1"/>
</dbReference>
<feature type="domain" description="Glycosyl hydrolase family 13 catalytic" evidence="1">
    <location>
        <begin position="5"/>
        <end position="335"/>
    </location>
</feature>
<dbReference type="Gene3D" id="3.20.20.80">
    <property type="entry name" value="Glycosidases"/>
    <property type="match status" value="1"/>
</dbReference>
<keyword evidence="3" id="KW-1185">Reference proteome</keyword>
<dbReference type="InterPro" id="IPR017853">
    <property type="entry name" value="GH"/>
</dbReference>
<dbReference type="AlphaFoldDB" id="A0A5P2FZV6"/>
<protein>
    <submittedName>
        <fullName evidence="2">1,4-alpha-glucan branching protein</fullName>
    </submittedName>
</protein>
<dbReference type="RefSeq" id="WP_131328276.1">
    <property type="nucleotide sequence ID" value="NZ_CP044016.1"/>
</dbReference>
<evidence type="ECO:0000313" key="3">
    <source>
        <dbReference type="Proteomes" id="UP000292424"/>
    </source>
</evidence>
<dbReference type="InterPro" id="IPR006047">
    <property type="entry name" value="GH13_cat_dom"/>
</dbReference>
<dbReference type="GO" id="GO:0005975">
    <property type="term" value="P:carbohydrate metabolic process"/>
    <property type="evidence" value="ECO:0007669"/>
    <property type="project" value="InterPro"/>
</dbReference>
<name>A0A5P2FZV6_9BACT</name>
<proteinExistence type="predicted"/>
<dbReference type="EMBL" id="CP044016">
    <property type="protein sequence ID" value="QES87399.1"/>
    <property type="molecule type" value="Genomic_DNA"/>
</dbReference>
<dbReference type="Proteomes" id="UP000292424">
    <property type="component" value="Chromosome"/>
</dbReference>
<gene>
    <name evidence="2" type="ORF">E0W69_001555</name>
</gene>
<dbReference type="OrthoDB" id="9805159at2"/>